<keyword evidence="1" id="KW-0472">Membrane</keyword>
<protein>
    <submittedName>
        <fullName evidence="2">Uncharacterized protein</fullName>
    </submittedName>
</protein>
<feature type="transmembrane region" description="Helical" evidence="1">
    <location>
        <begin position="30"/>
        <end position="48"/>
    </location>
</feature>
<gene>
    <name evidence="2" type="ORF">SS50377_11782</name>
</gene>
<organism evidence="2">
    <name type="scientific">Spironucleus salmonicida</name>
    <dbReference type="NCBI Taxonomy" id="348837"/>
    <lineage>
        <taxon>Eukaryota</taxon>
        <taxon>Metamonada</taxon>
        <taxon>Diplomonadida</taxon>
        <taxon>Hexamitidae</taxon>
        <taxon>Hexamitinae</taxon>
        <taxon>Spironucleus</taxon>
    </lineage>
</organism>
<proteinExistence type="predicted"/>
<keyword evidence="1" id="KW-1133">Transmembrane helix</keyword>
<keyword evidence="1" id="KW-0812">Transmembrane</keyword>
<reference evidence="2" key="1">
    <citation type="journal article" date="2014" name="PLoS Genet.">
        <title>The Genome of Spironucleus salmonicida Highlights a Fish Pathogen Adapted to Fluctuating Environments.</title>
        <authorList>
            <person name="Xu F."/>
            <person name="Jerlstrom-Hultqvist J."/>
            <person name="Einarsson E."/>
            <person name="Astvaldsson A."/>
            <person name="Svard S.G."/>
            <person name="Andersson J.O."/>
        </authorList>
    </citation>
    <scope>NUCLEOTIDE SEQUENCE</scope>
</reference>
<name>V6M434_9EUKA</name>
<dbReference type="EMBL" id="KI546006">
    <property type="protein sequence ID" value="EST48084.1"/>
    <property type="molecule type" value="Genomic_DNA"/>
</dbReference>
<evidence type="ECO:0000256" key="1">
    <source>
        <dbReference type="SAM" id="Phobius"/>
    </source>
</evidence>
<accession>V6M434</accession>
<evidence type="ECO:0000313" key="2">
    <source>
        <dbReference type="EMBL" id="EST48084.1"/>
    </source>
</evidence>
<dbReference type="AlphaFoldDB" id="V6M434"/>
<sequence length="178" mass="20932">MKLNNIFYAFLIHIYVFSVGRQHNNSKCCTFAYLVVLYSFTLILTHIIRQLSLFTRADIDRNQAYTLHSGNCIRAEFQAYQITKICSYRLFQFSSKCHRSLPITSQDIINISCLFKQQKSQKHLYRNLTTQFSSNFRLPRFGTTVYAVHESDHLEGNFYHILALLYINIAVIRKITSR</sequence>